<keyword evidence="2" id="KW-1185">Reference proteome</keyword>
<dbReference type="Gene3D" id="3.40.50.1240">
    <property type="entry name" value="Phosphoglycerate mutase-like"/>
    <property type="match status" value="1"/>
</dbReference>
<name>A0ABX0X831_9BACT</name>
<dbReference type="PANTHER" id="PTHR47623:SF1">
    <property type="entry name" value="OS09G0287300 PROTEIN"/>
    <property type="match status" value="1"/>
</dbReference>
<reference evidence="1 2" key="1">
    <citation type="submission" date="2020-03" db="EMBL/GenBank/DDBJ databases">
        <title>Genomic Encyclopedia of Type Strains, Phase IV (KMG-IV): sequencing the most valuable type-strain genomes for metagenomic binning, comparative biology and taxonomic classification.</title>
        <authorList>
            <person name="Goeker M."/>
        </authorList>
    </citation>
    <scope>NUCLEOTIDE SEQUENCE [LARGE SCALE GENOMIC DNA]</scope>
    <source>
        <strain evidence="1 2">DSM 105096</strain>
    </source>
</reference>
<evidence type="ECO:0000313" key="1">
    <source>
        <dbReference type="EMBL" id="NJC25377.1"/>
    </source>
</evidence>
<dbReference type="Pfam" id="PF00300">
    <property type="entry name" value="His_Phos_1"/>
    <property type="match status" value="1"/>
</dbReference>
<gene>
    <name evidence="1" type="ORF">GGR27_000858</name>
</gene>
<keyword evidence="1" id="KW-0378">Hydrolase</keyword>
<dbReference type="EMBL" id="JAATJH010000001">
    <property type="protein sequence ID" value="NJC25377.1"/>
    <property type="molecule type" value="Genomic_DNA"/>
</dbReference>
<dbReference type="GO" id="GO:0016787">
    <property type="term" value="F:hydrolase activity"/>
    <property type="evidence" value="ECO:0007669"/>
    <property type="project" value="UniProtKB-KW"/>
</dbReference>
<dbReference type="Proteomes" id="UP000770785">
    <property type="component" value="Unassembled WGS sequence"/>
</dbReference>
<dbReference type="InterPro" id="IPR029033">
    <property type="entry name" value="His_PPase_superfam"/>
</dbReference>
<dbReference type="EC" id="3.1.3.-" evidence="1"/>
<dbReference type="InterPro" id="IPR013078">
    <property type="entry name" value="His_Pase_superF_clade-1"/>
</dbReference>
<proteinExistence type="predicted"/>
<sequence length="165" mass="18660">MKTIYFVRHAKSSWSDFQLADHDRPLNKRGKKDAPRMANRLVESGASPDGILTSTAKRARRTARAFQEAFDVPDDRIIKKKSLYHAVPRGIEEKITALPDEWDTVLVFGHNPGYTDLANQLDHDGTIDNVPTCGIVGARIAIKSWADFSLSKAKRFTFMYPKQEQ</sequence>
<dbReference type="CDD" id="cd07067">
    <property type="entry name" value="HP_PGM_like"/>
    <property type="match status" value="1"/>
</dbReference>
<dbReference type="RefSeq" id="WP_168036131.1">
    <property type="nucleotide sequence ID" value="NZ_JAATJH010000001.1"/>
</dbReference>
<evidence type="ECO:0000313" key="2">
    <source>
        <dbReference type="Proteomes" id="UP000770785"/>
    </source>
</evidence>
<protein>
    <submittedName>
        <fullName evidence="1">Phosphohistidine phosphatase</fullName>
        <ecNumber evidence="1">3.1.3.-</ecNumber>
    </submittedName>
</protein>
<organism evidence="1 2">
    <name type="scientific">Neolewinella antarctica</name>
    <dbReference type="NCBI Taxonomy" id="442734"/>
    <lineage>
        <taxon>Bacteria</taxon>
        <taxon>Pseudomonadati</taxon>
        <taxon>Bacteroidota</taxon>
        <taxon>Saprospiria</taxon>
        <taxon>Saprospirales</taxon>
        <taxon>Lewinellaceae</taxon>
        <taxon>Neolewinella</taxon>
    </lineage>
</organism>
<dbReference type="SUPFAM" id="SSF53254">
    <property type="entry name" value="Phosphoglycerate mutase-like"/>
    <property type="match status" value="1"/>
</dbReference>
<comment type="caution">
    <text evidence="1">The sequence shown here is derived from an EMBL/GenBank/DDBJ whole genome shotgun (WGS) entry which is preliminary data.</text>
</comment>
<dbReference type="PANTHER" id="PTHR47623">
    <property type="entry name" value="OS09G0287300 PROTEIN"/>
    <property type="match status" value="1"/>
</dbReference>
<dbReference type="SMART" id="SM00855">
    <property type="entry name" value="PGAM"/>
    <property type="match status" value="1"/>
</dbReference>
<accession>A0ABX0X831</accession>